<reference evidence="2" key="1">
    <citation type="submission" date="2023-07" db="EMBL/GenBank/DDBJ databases">
        <title>Functional and genomic diversity of the sorghum phyllosphere microbiome.</title>
        <authorList>
            <person name="Shade A."/>
        </authorList>
    </citation>
    <scope>NUCLEOTIDE SEQUENCE</scope>
    <source>
        <strain evidence="2">SORGH_AS_1067</strain>
    </source>
</reference>
<sequence>MSGEETPAAAETTARPLLRVVNGDATPEEVAAVVAVFAALGSAAPAPAARRTPEWAAPRRALRGPHHAGAGAWRASGLPR</sequence>
<protein>
    <recommendedName>
        <fullName evidence="4">Acyl-CoA carboxylase subunit epsilon</fullName>
    </recommendedName>
</protein>
<evidence type="ECO:0000313" key="2">
    <source>
        <dbReference type="EMBL" id="MDQ1103663.1"/>
    </source>
</evidence>
<proteinExistence type="predicted"/>
<evidence type="ECO:0000256" key="1">
    <source>
        <dbReference type="SAM" id="MobiDB-lite"/>
    </source>
</evidence>
<feature type="compositionally biased region" description="Low complexity" evidence="1">
    <location>
        <begin position="43"/>
        <end position="59"/>
    </location>
</feature>
<organism evidence="2 3">
    <name type="scientific">Nocardioides zeae</name>
    <dbReference type="NCBI Taxonomy" id="1457234"/>
    <lineage>
        <taxon>Bacteria</taxon>
        <taxon>Bacillati</taxon>
        <taxon>Actinomycetota</taxon>
        <taxon>Actinomycetes</taxon>
        <taxon>Propionibacteriales</taxon>
        <taxon>Nocardioidaceae</taxon>
        <taxon>Nocardioides</taxon>
    </lineage>
</organism>
<dbReference type="Proteomes" id="UP001239215">
    <property type="component" value="Unassembled WGS sequence"/>
</dbReference>
<dbReference type="RefSeq" id="WP_307199071.1">
    <property type="nucleotide sequence ID" value="NZ_JAUTAN010000001.1"/>
</dbReference>
<name>A0AAJ1U1V1_9ACTN</name>
<dbReference type="GO" id="GO:0003989">
    <property type="term" value="F:acetyl-CoA carboxylase activity"/>
    <property type="evidence" value="ECO:0007669"/>
    <property type="project" value="InterPro"/>
</dbReference>
<dbReference type="InterPro" id="IPR032716">
    <property type="entry name" value="ACC_epsilon"/>
</dbReference>
<comment type="caution">
    <text evidence="2">The sequence shown here is derived from an EMBL/GenBank/DDBJ whole genome shotgun (WGS) entry which is preliminary data.</text>
</comment>
<accession>A0AAJ1U1V1</accession>
<gene>
    <name evidence="2" type="ORF">QE405_000947</name>
</gene>
<feature type="region of interest" description="Disordered" evidence="1">
    <location>
        <begin position="43"/>
        <end position="80"/>
    </location>
</feature>
<evidence type="ECO:0008006" key="4">
    <source>
        <dbReference type="Google" id="ProtNLM"/>
    </source>
</evidence>
<dbReference type="GO" id="GO:0004658">
    <property type="term" value="F:propionyl-CoA carboxylase activity"/>
    <property type="evidence" value="ECO:0007669"/>
    <property type="project" value="InterPro"/>
</dbReference>
<dbReference type="AlphaFoldDB" id="A0AAJ1U1V1"/>
<dbReference type="Pfam" id="PF13822">
    <property type="entry name" value="ACC_epsilon"/>
    <property type="match status" value="1"/>
</dbReference>
<dbReference type="EMBL" id="JAUTAN010000001">
    <property type="protein sequence ID" value="MDQ1103663.1"/>
    <property type="molecule type" value="Genomic_DNA"/>
</dbReference>
<evidence type="ECO:0000313" key="3">
    <source>
        <dbReference type="Proteomes" id="UP001239215"/>
    </source>
</evidence>